<keyword evidence="4" id="KW-1185">Reference proteome</keyword>
<protein>
    <submittedName>
        <fullName evidence="3">Lysophospholipase L1-like esterase</fullName>
    </submittedName>
</protein>
<dbReference type="SUPFAM" id="SSF52266">
    <property type="entry name" value="SGNH hydrolase"/>
    <property type="match status" value="1"/>
</dbReference>
<name>A0A3N1DAX7_9ACTN</name>
<gene>
    <name evidence="3" type="ORF">EDD29_8405</name>
</gene>
<dbReference type="InterPro" id="IPR013830">
    <property type="entry name" value="SGNH_hydro"/>
</dbReference>
<feature type="domain" description="SGNH hydrolase-type esterase" evidence="2">
    <location>
        <begin position="37"/>
        <end position="268"/>
    </location>
</feature>
<evidence type="ECO:0000313" key="3">
    <source>
        <dbReference type="EMBL" id="ROO90670.1"/>
    </source>
</evidence>
<evidence type="ECO:0000259" key="2">
    <source>
        <dbReference type="Pfam" id="PF13472"/>
    </source>
</evidence>
<reference evidence="3 4" key="1">
    <citation type="submission" date="2018-11" db="EMBL/GenBank/DDBJ databases">
        <title>Sequencing the genomes of 1000 actinobacteria strains.</title>
        <authorList>
            <person name="Klenk H.-P."/>
        </authorList>
    </citation>
    <scope>NUCLEOTIDE SEQUENCE [LARGE SCALE GENOMIC DNA]</scope>
    <source>
        <strain evidence="3 4">DSM 44254</strain>
    </source>
</reference>
<dbReference type="Pfam" id="PF13472">
    <property type="entry name" value="Lipase_GDSL_2"/>
    <property type="match status" value="1"/>
</dbReference>
<organism evidence="3 4">
    <name type="scientific">Actinocorallia herbida</name>
    <dbReference type="NCBI Taxonomy" id="58109"/>
    <lineage>
        <taxon>Bacteria</taxon>
        <taxon>Bacillati</taxon>
        <taxon>Actinomycetota</taxon>
        <taxon>Actinomycetes</taxon>
        <taxon>Streptosporangiales</taxon>
        <taxon>Thermomonosporaceae</taxon>
        <taxon>Actinocorallia</taxon>
    </lineage>
</organism>
<dbReference type="AlphaFoldDB" id="A0A3N1DAX7"/>
<dbReference type="Proteomes" id="UP000272400">
    <property type="component" value="Unassembled WGS sequence"/>
</dbReference>
<dbReference type="InterPro" id="IPR036514">
    <property type="entry name" value="SGNH_hydro_sf"/>
</dbReference>
<evidence type="ECO:0000313" key="4">
    <source>
        <dbReference type="Proteomes" id="UP000272400"/>
    </source>
</evidence>
<dbReference type="OrthoDB" id="154486at2"/>
<feature type="signal peptide" evidence="1">
    <location>
        <begin position="1"/>
        <end position="27"/>
    </location>
</feature>
<proteinExistence type="predicted"/>
<dbReference type="RefSeq" id="WP_123669593.1">
    <property type="nucleotide sequence ID" value="NZ_RJKE01000001.1"/>
</dbReference>
<comment type="caution">
    <text evidence="3">The sequence shown here is derived from an EMBL/GenBank/DDBJ whole genome shotgun (WGS) entry which is preliminary data.</text>
</comment>
<feature type="chain" id="PRO_5018273406" evidence="1">
    <location>
        <begin position="28"/>
        <end position="278"/>
    </location>
</feature>
<dbReference type="EMBL" id="RJKE01000001">
    <property type="protein sequence ID" value="ROO90670.1"/>
    <property type="molecule type" value="Genomic_DNA"/>
</dbReference>
<sequence length="278" mass="29372">MRSRRPPAVVLSALALVCGVLGTPATAEPAPLYYLSLGDSLSTGYQPGQGNTATGYPDQLQPLLAARAPGLELVKLGCSGETTVTMLKGGKCAYPEGSQVKAAVAFLAAHPGQVRYLTLDIGGNDINQCVRGGSLDPTCLNANVRALSANLWTIVTELRKAGGAGVSYTGMTYYDPVLASWLSGGNGKALATFSVPLLQGVNDFAATLYLLAGYRVADVERVYATADFRTKTTVDGYGRLPLNVARICLWTHMCARRDIHPNTEGYRRIAQAFAATIP</sequence>
<accession>A0A3N1DAX7</accession>
<dbReference type="Gene3D" id="3.40.50.1110">
    <property type="entry name" value="SGNH hydrolase"/>
    <property type="match status" value="1"/>
</dbReference>
<keyword evidence="1" id="KW-0732">Signal</keyword>
<evidence type="ECO:0000256" key="1">
    <source>
        <dbReference type="SAM" id="SignalP"/>
    </source>
</evidence>